<dbReference type="Proteomes" id="UP000076489">
    <property type="component" value="Unassembled WGS sequence"/>
</dbReference>
<evidence type="ECO:0000313" key="3">
    <source>
        <dbReference type="Proteomes" id="UP000076489"/>
    </source>
</evidence>
<organism evidence="2 3">
    <name type="scientific">Pseudomonas fluorescens</name>
    <dbReference type="NCBI Taxonomy" id="294"/>
    <lineage>
        <taxon>Bacteria</taxon>
        <taxon>Pseudomonadati</taxon>
        <taxon>Pseudomonadota</taxon>
        <taxon>Gammaproteobacteria</taxon>
        <taxon>Pseudomonadales</taxon>
        <taxon>Pseudomonadaceae</taxon>
        <taxon>Pseudomonas</taxon>
    </lineage>
</organism>
<name>A0A166QVK8_PSEFL</name>
<dbReference type="InterPro" id="IPR013766">
    <property type="entry name" value="Thioredoxin_domain"/>
</dbReference>
<dbReference type="Pfam" id="PF00085">
    <property type="entry name" value="Thioredoxin"/>
    <property type="match status" value="1"/>
</dbReference>
<sequence length="149" mass="17232">MSSMINPSTLAPAYRKALKTWRPVILYFGDKNCYACEMAEPVFRTIAEQYKDHAQVYVLSTSESPRHPEVTGTPTVLFYKEGKLLKKLKGIGTRETLEENFKKHIGKLRPKQVARKPHHDLPWLQKTLSTLCTAPRARELLNMRFMSHF</sequence>
<evidence type="ECO:0000313" key="2">
    <source>
        <dbReference type="EMBL" id="KZN20920.1"/>
    </source>
</evidence>
<feature type="domain" description="Thioredoxin" evidence="1">
    <location>
        <begin position="5"/>
        <end position="106"/>
    </location>
</feature>
<dbReference type="AlphaFoldDB" id="A0A166QVK8"/>
<dbReference type="CDD" id="cd02947">
    <property type="entry name" value="TRX_family"/>
    <property type="match status" value="1"/>
</dbReference>
<dbReference type="PANTHER" id="PTHR45663:SF11">
    <property type="entry name" value="GEO12009P1"/>
    <property type="match status" value="1"/>
</dbReference>
<evidence type="ECO:0000259" key="1">
    <source>
        <dbReference type="PROSITE" id="PS51352"/>
    </source>
</evidence>
<protein>
    <submittedName>
        <fullName evidence="2">Thiol reductase thioredoxin</fullName>
    </submittedName>
</protein>
<proteinExistence type="predicted"/>
<dbReference type="OrthoDB" id="7015968at2"/>
<dbReference type="RefSeq" id="WP_063340155.1">
    <property type="nucleotide sequence ID" value="NZ_LUKJ01000001.1"/>
</dbReference>
<dbReference type="SUPFAM" id="SSF52833">
    <property type="entry name" value="Thioredoxin-like"/>
    <property type="match status" value="1"/>
</dbReference>
<reference evidence="3" key="1">
    <citation type="submission" date="2016-03" db="EMBL/GenBank/DDBJ databases">
        <authorList>
            <person name="Ray J."/>
            <person name="Price M."/>
            <person name="Deutschbauer A."/>
        </authorList>
    </citation>
    <scope>NUCLEOTIDE SEQUENCE [LARGE SCALE GENOMIC DNA]</scope>
    <source>
        <strain evidence="3">FW300-N1B4</strain>
    </source>
</reference>
<dbReference type="PROSITE" id="PS51352">
    <property type="entry name" value="THIOREDOXIN_2"/>
    <property type="match status" value="1"/>
</dbReference>
<dbReference type="InterPro" id="IPR036249">
    <property type="entry name" value="Thioredoxin-like_sf"/>
</dbReference>
<accession>A0A166QVK8</accession>
<dbReference type="PANTHER" id="PTHR45663">
    <property type="entry name" value="GEO12009P1"/>
    <property type="match status" value="1"/>
</dbReference>
<dbReference type="GO" id="GO:0045454">
    <property type="term" value="P:cell redox homeostasis"/>
    <property type="evidence" value="ECO:0007669"/>
    <property type="project" value="TreeGrafter"/>
</dbReference>
<comment type="caution">
    <text evidence="2">The sequence shown here is derived from an EMBL/GenBank/DDBJ whole genome shotgun (WGS) entry which is preliminary data.</text>
</comment>
<gene>
    <name evidence="2" type="ORF">A1D17_00330</name>
</gene>
<dbReference type="EMBL" id="LUKJ01000001">
    <property type="protein sequence ID" value="KZN20920.1"/>
    <property type="molecule type" value="Genomic_DNA"/>
</dbReference>
<dbReference type="Gene3D" id="3.40.30.10">
    <property type="entry name" value="Glutaredoxin"/>
    <property type="match status" value="1"/>
</dbReference>
<dbReference type="GO" id="GO:0005829">
    <property type="term" value="C:cytosol"/>
    <property type="evidence" value="ECO:0007669"/>
    <property type="project" value="TreeGrafter"/>
</dbReference>
<reference evidence="2 3" key="2">
    <citation type="journal article" date="2018" name="Nature">
        <title>Mutant phenotypes for thousands of bacterial genes of unknown function.</title>
        <authorList>
            <person name="Price M.N."/>
            <person name="Wetmore K.M."/>
            <person name="Waters R.J."/>
            <person name="Callaghan M."/>
            <person name="Ray J."/>
            <person name="Liu H."/>
            <person name="Kuehl J.V."/>
            <person name="Melnyk R.A."/>
            <person name="Lamson J.S."/>
            <person name="Suh Y."/>
            <person name="Carlson H.K."/>
            <person name="Esquivel Z."/>
            <person name="Sadeeshkumar H."/>
            <person name="Chakraborty R."/>
            <person name="Zane G.M."/>
            <person name="Rubin B.E."/>
            <person name="Wall J.D."/>
            <person name="Visel A."/>
            <person name="Bristow J."/>
            <person name="Blow M.J."/>
            <person name="Arkin A.P."/>
            <person name="Deutschbauer A.M."/>
        </authorList>
    </citation>
    <scope>NUCLEOTIDE SEQUENCE [LARGE SCALE GENOMIC DNA]</scope>
    <source>
        <strain evidence="2 3">FW300-N1B4</strain>
    </source>
</reference>
<dbReference type="GO" id="GO:0015035">
    <property type="term" value="F:protein-disulfide reductase activity"/>
    <property type="evidence" value="ECO:0007669"/>
    <property type="project" value="TreeGrafter"/>
</dbReference>